<evidence type="ECO:0000256" key="4">
    <source>
        <dbReference type="ARBA" id="ARBA00022679"/>
    </source>
</evidence>
<sequence>MENDTAQTSEKSTSLENTSEAVVLSKKAQKRALKMARLEERKMERRAKEKTAKKEKKRKRAERLAAGEQLSEDERQKRAKVDRAKEPFAARVVLDLGFDDKMSDKEIISLSSQLAYVYSVNRRSSNPFQSLLFTSLNGRTLSRLEKLNNAGYKRWTGTEWWTESYDRLWAQNREESAPAEGGSSGGTASEEDCAEDNGDDDNPEKLLATPVSRDRVVYLTADSTEVLEELKEGETYVIGGLCDHNRYKNICLDKARESGVSAAQLPIGRFLSHLPTRKVLTVNQVFEILVKWVETRDWELSLYAVIPKRKFQDGAAHEDPTEMRIANTTVETAL</sequence>
<gene>
    <name evidence="11" type="ORF">DFH94DRAFT_249220</name>
</gene>
<evidence type="ECO:0000256" key="2">
    <source>
        <dbReference type="ARBA" id="ARBA00020451"/>
    </source>
</evidence>
<dbReference type="GO" id="GO:0002939">
    <property type="term" value="P:tRNA N1-guanine methylation"/>
    <property type="evidence" value="ECO:0007669"/>
    <property type="project" value="TreeGrafter"/>
</dbReference>
<dbReference type="InterPro" id="IPR007356">
    <property type="entry name" value="tRNA_m1G_MeTrfase_euk"/>
</dbReference>
<dbReference type="GO" id="GO:0000049">
    <property type="term" value="F:tRNA binding"/>
    <property type="evidence" value="ECO:0007669"/>
    <property type="project" value="TreeGrafter"/>
</dbReference>
<feature type="compositionally biased region" description="Basic and acidic residues" evidence="9">
    <location>
        <begin position="36"/>
        <end position="52"/>
    </location>
</feature>
<accession>A0A9P5N2C6</accession>
<dbReference type="GO" id="GO:0052905">
    <property type="term" value="F:tRNA (guanosine(9)-N1)-methyltransferase activity"/>
    <property type="evidence" value="ECO:0007669"/>
    <property type="project" value="UniProtKB-EC"/>
</dbReference>
<feature type="compositionally biased region" description="Polar residues" evidence="9">
    <location>
        <begin position="1"/>
        <end position="20"/>
    </location>
</feature>
<dbReference type="GO" id="GO:0005634">
    <property type="term" value="C:nucleus"/>
    <property type="evidence" value="ECO:0007669"/>
    <property type="project" value="TreeGrafter"/>
</dbReference>
<organism evidence="11 12">
    <name type="scientific">Russula ochroleuca</name>
    <dbReference type="NCBI Taxonomy" id="152965"/>
    <lineage>
        <taxon>Eukaryota</taxon>
        <taxon>Fungi</taxon>
        <taxon>Dikarya</taxon>
        <taxon>Basidiomycota</taxon>
        <taxon>Agaricomycotina</taxon>
        <taxon>Agaricomycetes</taxon>
        <taxon>Russulales</taxon>
        <taxon>Russulaceae</taxon>
        <taxon>Russula</taxon>
    </lineage>
</organism>
<keyword evidence="3" id="KW-0489">Methyltransferase</keyword>
<evidence type="ECO:0000256" key="3">
    <source>
        <dbReference type="ARBA" id="ARBA00022603"/>
    </source>
</evidence>
<evidence type="ECO:0000256" key="5">
    <source>
        <dbReference type="ARBA" id="ARBA00022691"/>
    </source>
</evidence>
<feature type="region of interest" description="Disordered" evidence="9">
    <location>
        <begin position="1"/>
        <end position="79"/>
    </location>
</feature>
<evidence type="ECO:0000313" key="11">
    <source>
        <dbReference type="EMBL" id="KAF8484805.1"/>
    </source>
</evidence>
<feature type="domain" description="SAM-dependent MTase TRM10-type" evidence="10">
    <location>
        <begin position="72"/>
        <end position="313"/>
    </location>
</feature>
<reference evidence="11" key="2">
    <citation type="journal article" date="2020" name="Nat. Commun.">
        <title>Large-scale genome sequencing of mycorrhizal fungi provides insights into the early evolution of symbiotic traits.</title>
        <authorList>
            <person name="Miyauchi S."/>
            <person name="Kiss E."/>
            <person name="Kuo A."/>
            <person name="Drula E."/>
            <person name="Kohler A."/>
            <person name="Sanchez-Garcia M."/>
            <person name="Morin E."/>
            <person name="Andreopoulos B."/>
            <person name="Barry K.W."/>
            <person name="Bonito G."/>
            <person name="Buee M."/>
            <person name="Carver A."/>
            <person name="Chen C."/>
            <person name="Cichocki N."/>
            <person name="Clum A."/>
            <person name="Culley D."/>
            <person name="Crous P.W."/>
            <person name="Fauchery L."/>
            <person name="Girlanda M."/>
            <person name="Hayes R.D."/>
            <person name="Keri Z."/>
            <person name="LaButti K."/>
            <person name="Lipzen A."/>
            <person name="Lombard V."/>
            <person name="Magnuson J."/>
            <person name="Maillard F."/>
            <person name="Murat C."/>
            <person name="Nolan M."/>
            <person name="Ohm R.A."/>
            <person name="Pangilinan J."/>
            <person name="Pereira M.F."/>
            <person name="Perotto S."/>
            <person name="Peter M."/>
            <person name="Pfister S."/>
            <person name="Riley R."/>
            <person name="Sitrit Y."/>
            <person name="Stielow J.B."/>
            <person name="Szollosi G."/>
            <person name="Zifcakova L."/>
            <person name="Stursova M."/>
            <person name="Spatafora J.W."/>
            <person name="Tedersoo L."/>
            <person name="Vaario L.M."/>
            <person name="Yamada A."/>
            <person name="Yan M."/>
            <person name="Wang P."/>
            <person name="Xu J."/>
            <person name="Bruns T."/>
            <person name="Baldrian P."/>
            <person name="Vilgalys R."/>
            <person name="Dunand C."/>
            <person name="Henrissat B."/>
            <person name="Grigoriev I.V."/>
            <person name="Hibbett D."/>
            <person name="Nagy L.G."/>
            <person name="Martin F.M."/>
        </authorList>
    </citation>
    <scope>NUCLEOTIDE SEQUENCE</scope>
    <source>
        <strain evidence="11">Prilba</strain>
    </source>
</reference>
<dbReference type="Proteomes" id="UP000759537">
    <property type="component" value="Unassembled WGS sequence"/>
</dbReference>
<evidence type="ECO:0000256" key="9">
    <source>
        <dbReference type="SAM" id="MobiDB-lite"/>
    </source>
</evidence>
<feature type="region of interest" description="Disordered" evidence="9">
    <location>
        <begin position="174"/>
        <end position="206"/>
    </location>
</feature>
<comment type="catalytic activity">
    <reaction evidence="8">
        <text>guanosine(9) in tRNA + S-adenosyl-L-methionine = N(1)-methylguanosine(9) in tRNA + S-adenosyl-L-homocysteine + H(+)</text>
        <dbReference type="Rhea" id="RHEA:43156"/>
        <dbReference type="Rhea" id="RHEA-COMP:10367"/>
        <dbReference type="Rhea" id="RHEA-COMP:10368"/>
        <dbReference type="ChEBI" id="CHEBI:15378"/>
        <dbReference type="ChEBI" id="CHEBI:57856"/>
        <dbReference type="ChEBI" id="CHEBI:59789"/>
        <dbReference type="ChEBI" id="CHEBI:73542"/>
        <dbReference type="ChEBI" id="CHEBI:74269"/>
        <dbReference type="EC" id="2.1.1.221"/>
    </reaction>
</comment>
<dbReference type="InterPro" id="IPR038459">
    <property type="entry name" value="MT_TRM10-typ_sf"/>
</dbReference>
<protein>
    <recommendedName>
        <fullName evidence="2">tRNA (guanine(9)-N1)-methyltransferase</fullName>
        <ecNumber evidence="1">2.1.1.221</ecNumber>
    </recommendedName>
    <alternativeName>
        <fullName evidence="7">tRNA methyltransferase 10</fullName>
    </alternativeName>
    <alternativeName>
        <fullName evidence="6">tRNA(m1G9)-methyltransferase</fullName>
    </alternativeName>
</protein>
<dbReference type="EC" id="2.1.1.221" evidence="1"/>
<keyword evidence="4" id="KW-0808">Transferase</keyword>
<comment type="caution">
    <text evidence="11">The sequence shown here is derived from an EMBL/GenBank/DDBJ whole genome shotgun (WGS) entry which is preliminary data.</text>
</comment>
<evidence type="ECO:0000256" key="1">
    <source>
        <dbReference type="ARBA" id="ARBA00012797"/>
    </source>
</evidence>
<feature type="compositionally biased region" description="Acidic residues" evidence="9">
    <location>
        <begin position="189"/>
        <end position="202"/>
    </location>
</feature>
<evidence type="ECO:0000313" key="12">
    <source>
        <dbReference type="Proteomes" id="UP000759537"/>
    </source>
</evidence>
<name>A0A9P5N2C6_9AGAM</name>
<evidence type="ECO:0000259" key="10">
    <source>
        <dbReference type="PROSITE" id="PS51675"/>
    </source>
</evidence>
<keyword evidence="5" id="KW-0949">S-adenosyl-L-methionine</keyword>
<dbReference type="InterPro" id="IPR028564">
    <property type="entry name" value="MT_TRM10-typ"/>
</dbReference>
<dbReference type="PANTHER" id="PTHR13563:SF13">
    <property type="entry name" value="TRNA METHYLTRANSFERASE 10 HOMOLOG A"/>
    <property type="match status" value="1"/>
</dbReference>
<dbReference type="PANTHER" id="PTHR13563">
    <property type="entry name" value="TRNA (GUANINE-9-) METHYLTRANSFERASE"/>
    <property type="match status" value="1"/>
</dbReference>
<evidence type="ECO:0000256" key="7">
    <source>
        <dbReference type="ARBA" id="ARBA00032166"/>
    </source>
</evidence>
<dbReference type="OrthoDB" id="278300at2759"/>
<evidence type="ECO:0000256" key="6">
    <source>
        <dbReference type="ARBA" id="ARBA00031792"/>
    </source>
</evidence>
<dbReference type="EMBL" id="WHVB01000003">
    <property type="protein sequence ID" value="KAF8484805.1"/>
    <property type="molecule type" value="Genomic_DNA"/>
</dbReference>
<dbReference type="AlphaFoldDB" id="A0A9P5N2C6"/>
<evidence type="ECO:0000256" key="8">
    <source>
        <dbReference type="ARBA" id="ARBA00048434"/>
    </source>
</evidence>
<dbReference type="CDD" id="cd18089">
    <property type="entry name" value="SPOUT_Trm10-like"/>
    <property type="match status" value="1"/>
</dbReference>
<proteinExistence type="predicted"/>
<keyword evidence="12" id="KW-1185">Reference proteome</keyword>
<dbReference type="Gene3D" id="3.40.1280.30">
    <property type="match status" value="1"/>
</dbReference>
<dbReference type="PROSITE" id="PS51675">
    <property type="entry name" value="SAM_MT_TRM10"/>
    <property type="match status" value="1"/>
</dbReference>
<reference evidence="11" key="1">
    <citation type="submission" date="2019-10" db="EMBL/GenBank/DDBJ databases">
        <authorList>
            <consortium name="DOE Joint Genome Institute"/>
            <person name="Kuo A."/>
            <person name="Miyauchi S."/>
            <person name="Kiss E."/>
            <person name="Drula E."/>
            <person name="Kohler A."/>
            <person name="Sanchez-Garcia M."/>
            <person name="Andreopoulos B."/>
            <person name="Barry K.W."/>
            <person name="Bonito G."/>
            <person name="Buee M."/>
            <person name="Carver A."/>
            <person name="Chen C."/>
            <person name="Cichocki N."/>
            <person name="Clum A."/>
            <person name="Culley D."/>
            <person name="Crous P.W."/>
            <person name="Fauchery L."/>
            <person name="Girlanda M."/>
            <person name="Hayes R."/>
            <person name="Keri Z."/>
            <person name="LaButti K."/>
            <person name="Lipzen A."/>
            <person name="Lombard V."/>
            <person name="Magnuson J."/>
            <person name="Maillard F."/>
            <person name="Morin E."/>
            <person name="Murat C."/>
            <person name="Nolan M."/>
            <person name="Ohm R."/>
            <person name="Pangilinan J."/>
            <person name="Pereira M."/>
            <person name="Perotto S."/>
            <person name="Peter M."/>
            <person name="Riley R."/>
            <person name="Sitrit Y."/>
            <person name="Stielow B."/>
            <person name="Szollosi G."/>
            <person name="Zifcakova L."/>
            <person name="Stursova M."/>
            <person name="Spatafora J.W."/>
            <person name="Tedersoo L."/>
            <person name="Vaario L.-M."/>
            <person name="Yamada A."/>
            <person name="Yan M."/>
            <person name="Wang P."/>
            <person name="Xu J."/>
            <person name="Bruns T."/>
            <person name="Baldrian P."/>
            <person name="Vilgalys R."/>
            <person name="Henrissat B."/>
            <person name="Grigoriev I.V."/>
            <person name="Hibbett D."/>
            <person name="Nagy L.G."/>
            <person name="Martin F.M."/>
        </authorList>
    </citation>
    <scope>NUCLEOTIDE SEQUENCE</scope>
    <source>
        <strain evidence="11">Prilba</strain>
    </source>
</reference>